<dbReference type="NCBIfam" id="TIGR02107">
    <property type="entry name" value="PQQ_syn_pqqA"/>
    <property type="match status" value="1"/>
</dbReference>
<reference evidence="2" key="1">
    <citation type="submission" date="2001-01" db="EMBL/GenBank/DDBJ databases">
        <title>Mineral phosphate solubilizing gene from Laccaria fraterna.</title>
        <authorList>
            <person name="Christy A.A."/>
            <person name="Mahadevan A."/>
        </authorList>
    </citation>
    <scope>NUCLEOTIDE SEQUENCE</scope>
</reference>
<protein>
    <submittedName>
        <fullName evidence="2">Acid phosphatase</fullName>
    </submittedName>
</protein>
<feature type="non-terminal residue" evidence="2">
    <location>
        <position position="1"/>
    </location>
</feature>
<feature type="region of interest" description="Disordered" evidence="1">
    <location>
        <begin position="297"/>
        <end position="318"/>
    </location>
</feature>
<feature type="compositionally biased region" description="Basic residues" evidence="1">
    <location>
        <begin position="297"/>
        <end position="306"/>
    </location>
</feature>
<proteinExistence type="predicted"/>
<evidence type="ECO:0000256" key="1">
    <source>
        <dbReference type="SAM" id="MobiDB-lite"/>
    </source>
</evidence>
<dbReference type="EMBL" id="AF333771">
    <property type="protein sequence ID" value="AAK57642.1"/>
    <property type="molecule type" value="Genomic_DNA"/>
</dbReference>
<evidence type="ECO:0000313" key="2">
    <source>
        <dbReference type="EMBL" id="AAK57642.1"/>
    </source>
</evidence>
<dbReference type="InterPro" id="IPR011725">
    <property type="entry name" value="PQQ_synth_PqqA"/>
</dbReference>
<feature type="region of interest" description="Disordered" evidence="1">
    <location>
        <begin position="419"/>
        <end position="438"/>
    </location>
</feature>
<accession>Q96X20</accession>
<sequence>RRWYSPPMLRLAPASAVSPFQKPSTVLSLHGKYSSLVVASWTLSAAGLKLKKSMQWTKPAFTDLRIGFEVTYFADVSRPPIFAVLVLLQSSFQQAQQYFAPLTISLPLLTLVRISKVTRHARRKRVLFYRGGGWLSQQSRWADPWSRSWQIYTTHRWSLPACSLPLERPWPKRKKLALRTHFFCWASHQLQRAGATVQREVESFRAAAVLRTQRLGPCSLRIASFGANKHRRHRTDRPIVPKFYKVRSPRYLRHWHRPVDTRQSLCWEAYRFSNPPLPRLGVTNLYIAGRRVWRRPTRRARTHRTQNIHPRSPSSPISSTWYSRRMQWTPKAFTDLSDGPWVTLYPPPSAVSVSPSACLFYGASARKSWESRSARVVRLCLPRVLRNSWAVPSFKCRGRSCSQLLLSVGASEFQPVRPSPLAARPMSKRRKRNPLLSSSPARGWLGSKKGWTRLAQPSRQRIHPVRYIFRAVHHLLYGIRFISAFNARLRETSASGTTFGKPAARLQLDLGCPYRWQGVQNKPRTRRHIALGRSALLHFSADHVPDVAASFRGMVWSLWLALCSLSDADAFGASTTLVPKHRLLATLSLQALLPAMSLKAHGDLWPKVHRIFTVRCNGLNQLLLIYALVLKVRPSELKSSLILTLCQHGDKVTVFSSSQLKMV</sequence>
<dbReference type="AlphaFoldDB" id="Q96X20"/>
<organism evidence="2">
    <name type="scientific">Laccaria fraterna</name>
    <dbReference type="NCBI Taxonomy" id="152510"/>
    <lineage>
        <taxon>Eukaryota</taxon>
        <taxon>Fungi</taxon>
        <taxon>Dikarya</taxon>
        <taxon>Basidiomycota</taxon>
        <taxon>Agaricomycotina</taxon>
        <taxon>Agaricomycetes</taxon>
        <taxon>Agaricomycetidae</taxon>
        <taxon>Agaricales</taxon>
        <taxon>Agaricineae</taxon>
        <taxon>Hydnangiaceae</taxon>
        <taxon>Laccaria</taxon>
    </lineage>
</organism>
<name>Q96X20_9AGAR</name>
<dbReference type="Pfam" id="PF08042">
    <property type="entry name" value="PqqA"/>
    <property type="match status" value="1"/>
</dbReference>